<dbReference type="OrthoDB" id="3263746at2759"/>
<dbReference type="AlphaFoldDB" id="A0A9W8JVT4"/>
<reference evidence="2" key="1">
    <citation type="submission" date="2022-07" db="EMBL/GenBank/DDBJ databases">
        <title>Genome Sequence of Agrocybe chaxingu.</title>
        <authorList>
            <person name="Buettner E."/>
        </authorList>
    </citation>
    <scope>NUCLEOTIDE SEQUENCE</scope>
    <source>
        <strain evidence="2">MP-N11</strain>
    </source>
</reference>
<proteinExistence type="predicted"/>
<feature type="region of interest" description="Disordered" evidence="1">
    <location>
        <begin position="76"/>
        <end position="95"/>
    </location>
</feature>
<dbReference type="Proteomes" id="UP001148786">
    <property type="component" value="Unassembled WGS sequence"/>
</dbReference>
<evidence type="ECO:0000313" key="2">
    <source>
        <dbReference type="EMBL" id="KAJ3503848.1"/>
    </source>
</evidence>
<organism evidence="2 3">
    <name type="scientific">Agrocybe chaxingu</name>
    <dbReference type="NCBI Taxonomy" id="84603"/>
    <lineage>
        <taxon>Eukaryota</taxon>
        <taxon>Fungi</taxon>
        <taxon>Dikarya</taxon>
        <taxon>Basidiomycota</taxon>
        <taxon>Agaricomycotina</taxon>
        <taxon>Agaricomycetes</taxon>
        <taxon>Agaricomycetidae</taxon>
        <taxon>Agaricales</taxon>
        <taxon>Agaricineae</taxon>
        <taxon>Strophariaceae</taxon>
        <taxon>Agrocybe</taxon>
    </lineage>
</organism>
<protein>
    <submittedName>
        <fullName evidence="2">Uncharacterized protein</fullName>
    </submittedName>
</protein>
<sequence>MFAESKAGGPSLERFVFDIKSPRSQWNKRLASVFAEDFIACGEYNCGPEDYDDIVKTFLTHLIAVRLRLLEPEDDDELAQEKRDEEKRRARNGRRRNLKHWRQKGCAAYARYPFMKECMKILKSLPLSVHSGDESAHDGGHNQYTITTMAWRNPALRNFFKVLDWLYLSTRFEDTSHRAGRGAFPRRRVMVNRMDTYVLNAVKGLPINFYNPPYIASLDPVSLRELSAKPPVEIAISPEIFRIALRYRRVTSRRDTLKILAADDPTLPDSTVTYYPLHDSTQP</sequence>
<evidence type="ECO:0000256" key="1">
    <source>
        <dbReference type="SAM" id="MobiDB-lite"/>
    </source>
</evidence>
<evidence type="ECO:0000313" key="3">
    <source>
        <dbReference type="Proteomes" id="UP001148786"/>
    </source>
</evidence>
<keyword evidence="3" id="KW-1185">Reference proteome</keyword>
<gene>
    <name evidence="2" type="ORF">NLJ89_g8249</name>
</gene>
<feature type="compositionally biased region" description="Basic and acidic residues" evidence="1">
    <location>
        <begin position="79"/>
        <end position="88"/>
    </location>
</feature>
<name>A0A9W8JVT4_9AGAR</name>
<dbReference type="EMBL" id="JANKHO010001085">
    <property type="protein sequence ID" value="KAJ3503848.1"/>
    <property type="molecule type" value="Genomic_DNA"/>
</dbReference>
<accession>A0A9W8JVT4</accession>
<comment type="caution">
    <text evidence="2">The sequence shown here is derived from an EMBL/GenBank/DDBJ whole genome shotgun (WGS) entry which is preliminary data.</text>
</comment>